<keyword evidence="8" id="KW-1185">Reference proteome</keyword>
<keyword evidence="3 6" id="KW-0812">Transmembrane</keyword>
<dbReference type="InterPro" id="IPR002994">
    <property type="entry name" value="Surf1/Shy1"/>
</dbReference>
<evidence type="ECO:0000256" key="6">
    <source>
        <dbReference type="RuleBase" id="RU363076"/>
    </source>
</evidence>
<dbReference type="PROSITE" id="PS50895">
    <property type="entry name" value="SURF1"/>
    <property type="match status" value="1"/>
</dbReference>
<dbReference type="PANTHER" id="PTHR23427:SF2">
    <property type="entry name" value="SURFEIT LOCUS PROTEIN 1"/>
    <property type="match status" value="1"/>
</dbReference>
<dbReference type="OrthoDB" id="6079986at2"/>
<sequence>MRRLIIPLIFGLVGVAILVSLGMWQVQRLAWKQGVLAEIEARIYDDPEPLPDQPNVQDHRYQPVALRGTLGAREARVLVSVKSVGPGYRIISPFETEDGRRILLDRGFVRAAQKDAPRYSGPLSVSGNLHWPDDRNSSTPENDVEDNTWFARDIDQLAERFDTEDVLVVAREASEDTSVTPLPVDTAGIPNDHLQYVVTWFGLAAVWFAMSCYLLWRLARKET</sequence>
<dbReference type="Proteomes" id="UP000198796">
    <property type="component" value="Unassembled WGS sequence"/>
</dbReference>
<proteinExistence type="inferred from homology"/>
<reference evidence="7 8" key="1">
    <citation type="submission" date="2016-10" db="EMBL/GenBank/DDBJ databases">
        <authorList>
            <person name="de Groot N.N."/>
        </authorList>
    </citation>
    <scope>NUCLEOTIDE SEQUENCE [LARGE SCALE GENOMIC DNA]</scope>
    <source>
        <strain evidence="7 8">DSM 29316</strain>
    </source>
</reference>
<dbReference type="PANTHER" id="PTHR23427">
    <property type="entry name" value="SURFEIT LOCUS PROTEIN"/>
    <property type="match status" value="1"/>
</dbReference>
<feature type="transmembrane region" description="Helical" evidence="6">
    <location>
        <begin position="197"/>
        <end position="216"/>
    </location>
</feature>
<evidence type="ECO:0000256" key="3">
    <source>
        <dbReference type="ARBA" id="ARBA00022692"/>
    </source>
</evidence>
<comment type="subcellular location">
    <subcellularLocation>
        <location evidence="6">Cell membrane</location>
        <topology evidence="6">Multi-pass membrane protein</topology>
    </subcellularLocation>
    <subcellularLocation>
        <location evidence="1">Membrane</location>
    </subcellularLocation>
</comment>
<comment type="caution">
    <text evidence="6">Lacks conserved residue(s) required for the propagation of feature annotation.</text>
</comment>
<dbReference type="InterPro" id="IPR045214">
    <property type="entry name" value="Surf1/Surf4"/>
</dbReference>
<comment type="similarity">
    <text evidence="2 6">Belongs to the SURF1 family.</text>
</comment>
<dbReference type="AlphaFoldDB" id="A0A1I0WAU9"/>
<evidence type="ECO:0000256" key="4">
    <source>
        <dbReference type="ARBA" id="ARBA00022989"/>
    </source>
</evidence>
<organism evidence="7 8">
    <name type="scientific">Poseidonocella pacifica</name>
    <dbReference type="NCBI Taxonomy" id="871651"/>
    <lineage>
        <taxon>Bacteria</taxon>
        <taxon>Pseudomonadati</taxon>
        <taxon>Pseudomonadota</taxon>
        <taxon>Alphaproteobacteria</taxon>
        <taxon>Rhodobacterales</taxon>
        <taxon>Roseobacteraceae</taxon>
        <taxon>Poseidonocella</taxon>
    </lineage>
</organism>
<accession>A0A1I0WAU9</accession>
<evidence type="ECO:0000256" key="1">
    <source>
        <dbReference type="ARBA" id="ARBA00004370"/>
    </source>
</evidence>
<dbReference type="CDD" id="cd06662">
    <property type="entry name" value="SURF1"/>
    <property type="match status" value="1"/>
</dbReference>
<dbReference type="GO" id="GO:0005886">
    <property type="term" value="C:plasma membrane"/>
    <property type="evidence" value="ECO:0007669"/>
    <property type="project" value="UniProtKB-SubCell"/>
</dbReference>
<evidence type="ECO:0000313" key="7">
    <source>
        <dbReference type="EMBL" id="SFA85724.1"/>
    </source>
</evidence>
<evidence type="ECO:0000256" key="2">
    <source>
        <dbReference type="ARBA" id="ARBA00007165"/>
    </source>
</evidence>
<keyword evidence="6" id="KW-1003">Cell membrane</keyword>
<evidence type="ECO:0000256" key="5">
    <source>
        <dbReference type="ARBA" id="ARBA00023136"/>
    </source>
</evidence>
<dbReference type="RefSeq" id="WP_092061734.1">
    <property type="nucleotide sequence ID" value="NZ_FOJU01000002.1"/>
</dbReference>
<name>A0A1I0WAU9_9RHOB</name>
<keyword evidence="4 6" id="KW-1133">Transmembrane helix</keyword>
<protein>
    <recommendedName>
        <fullName evidence="6">SURF1-like protein</fullName>
    </recommendedName>
</protein>
<dbReference type="Pfam" id="PF02104">
    <property type="entry name" value="SURF1"/>
    <property type="match status" value="1"/>
</dbReference>
<dbReference type="EMBL" id="FOJU01000002">
    <property type="protein sequence ID" value="SFA85724.1"/>
    <property type="molecule type" value="Genomic_DNA"/>
</dbReference>
<evidence type="ECO:0000313" key="8">
    <source>
        <dbReference type="Proteomes" id="UP000198796"/>
    </source>
</evidence>
<dbReference type="STRING" id="871651.SAMN05421688_1207"/>
<gene>
    <name evidence="7" type="ORF">SAMN05421688_1207</name>
</gene>
<keyword evidence="5 6" id="KW-0472">Membrane</keyword>